<evidence type="ECO:0000313" key="2">
    <source>
        <dbReference type="EMBL" id="QTF73996.1"/>
    </source>
</evidence>
<gene>
    <name evidence="2" type="primary">NS4.9</name>
</gene>
<proteinExistence type="predicted"/>
<evidence type="ECO:0000313" key="1">
    <source>
        <dbReference type="EMBL" id="AVV64335.1"/>
    </source>
</evidence>
<reference evidence="1" key="1">
    <citation type="journal article" date="2018" name="Virus Genes">
        <title>Genomic characterization and pathogenicity of a porcine hemagglutinating encephalomyelitis virus strain isolated in China.</title>
        <authorList>
            <person name="Shi J."/>
            <person name="Zhao K."/>
            <person name="Lu H."/>
            <person name="Li Z."/>
            <person name="Lv X."/>
            <person name="Lan Y."/>
            <person name="Guan J."/>
            <person name="He W."/>
            <person name="Gao F."/>
        </authorList>
    </citation>
    <scope>NUCLEOTIDE SEQUENCE</scope>
    <source>
        <strain evidence="1">CC14</strain>
    </source>
</reference>
<reference evidence="2" key="2">
    <citation type="submission" date="2020-10" db="EMBL/GenBank/DDBJ databases">
        <authorList>
            <person name="Mora-Diaz J.C."/>
            <person name="Gimenez-Lirola L.G."/>
            <person name="Carrillo-Avila J.A."/>
        </authorList>
    </citation>
    <scope>NUCLEOTIDE SEQUENCE</scope>
    <source>
        <strain evidence="2">PHEV/67N/US/1970</strain>
    </source>
</reference>
<sequence length="20" mass="2305">MTINFVFGFHIVTLSICQSF</sequence>
<dbReference type="EMBL" id="MF083115">
    <property type="protein sequence ID" value="AVV64335.1"/>
    <property type="molecule type" value="Genomic_RNA"/>
</dbReference>
<dbReference type="EMBL" id="MW165134">
    <property type="protein sequence ID" value="QTF73996.1"/>
    <property type="molecule type" value="Genomic_RNA"/>
</dbReference>
<organism evidence="2">
    <name type="scientific">Porcine hemagglutinating encephalomyelitis virus</name>
    <dbReference type="NCBI Taxonomy" id="42005"/>
    <lineage>
        <taxon>Viruses</taxon>
        <taxon>Riboviria</taxon>
        <taxon>Orthornavirae</taxon>
        <taxon>Pisuviricota</taxon>
        <taxon>Pisoniviricetes</taxon>
        <taxon>Nidovirales</taxon>
        <taxon>Cornidovirineae</taxon>
        <taxon>Coronaviridae</taxon>
        <taxon>Orthocoronavirinae</taxon>
        <taxon>Betacoronavirus</taxon>
        <taxon>Embecovirus</taxon>
        <taxon>Betacoronavirus gravedinis</taxon>
        <taxon>Betacoronavirus 1</taxon>
    </lineage>
</organism>
<name>A0A2H4Z0C6_9BETC</name>
<accession>A0A2H4Z0C6</accession>
<protein>
    <submittedName>
        <fullName evidence="2">4.9 Kd non-structural protein</fullName>
    </submittedName>
    <submittedName>
        <fullName evidence="1">4.9 kDa non-structural protein</fullName>
    </submittedName>
</protein>